<feature type="compositionally biased region" description="Polar residues" evidence="1">
    <location>
        <begin position="92"/>
        <end position="104"/>
    </location>
</feature>
<evidence type="ECO:0000313" key="3">
    <source>
        <dbReference type="Proteomes" id="UP001605036"/>
    </source>
</evidence>
<gene>
    <name evidence="2" type="ORF">R1flu_002807</name>
</gene>
<feature type="region of interest" description="Disordered" evidence="1">
    <location>
        <begin position="1"/>
        <end position="27"/>
    </location>
</feature>
<proteinExistence type="predicted"/>
<organism evidence="2 3">
    <name type="scientific">Riccia fluitans</name>
    <dbReference type="NCBI Taxonomy" id="41844"/>
    <lineage>
        <taxon>Eukaryota</taxon>
        <taxon>Viridiplantae</taxon>
        <taxon>Streptophyta</taxon>
        <taxon>Embryophyta</taxon>
        <taxon>Marchantiophyta</taxon>
        <taxon>Marchantiopsida</taxon>
        <taxon>Marchantiidae</taxon>
        <taxon>Marchantiales</taxon>
        <taxon>Ricciaceae</taxon>
        <taxon>Riccia</taxon>
    </lineage>
</organism>
<comment type="caution">
    <text evidence="2">The sequence shown here is derived from an EMBL/GenBank/DDBJ whole genome shotgun (WGS) entry which is preliminary data.</text>
</comment>
<feature type="compositionally biased region" description="Basic and acidic residues" evidence="1">
    <location>
        <begin position="12"/>
        <end position="27"/>
    </location>
</feature>
<keyword evidence="3" id="KW-1185">Reference proteome</keyword>
<evidence type="ECO:0000313" key="2">
    <source>
        <dbReference type="EMBL" id="KAL2622602.1"/>
    </source>
</evidence>
<accession>A0ABD1Y757</accession>
<dbReference type="AlphaFoldDB" id="A0ABD1Y757"/>
<protein>
    <submittedName>
        <fullName evidence="2">Uncharacterized protein</fullName>
    </submittedName>
</protein>
<sequence>MAKSGRGNYFEMSKEERKSEKLPPKSKKELFDLMGTFLKKRSSINPPCMAESFGCQPEAPSKLEPPTEDIPSDNVPPNDNAPPTEGHVPLNQEASSKFNSSIRK</sequence>
<evidence type="ECO:0000256" key="1">
    <source>
        <dbReference type="SAM" id="MobiDB-lite"/>
    </source>
</evidence>
<name>A0ABD1Y757_9MARC</name>
<dbReference type="Proteomes" id="UP001605036">
    <property type="component" value="Unassembled WGS sequence"/>
</dbReference>
<reference evidence="2 3" key="1">
    <citation type="submission" date="2024-09" db="EMBL/GenBank/DDBJ databases">
        <title>Chromosome-scale assembly of Riccia fluitans.</title>
        <authorList>
            <person name="Paukszto L."/>
            <person name="Sawicki J."/>
            <person name="Karawczyk K."/>
            <person name="Piernik-Szablinska J."/>
            <person name="Szczecinska M."/>
            <person name="Mazdziarz M."/>
        </authorList>
    </citation>
    <scope>NUCLEOTIDE SEQUENCE [LARGE SCALE GENOMIC DNA]</scope>
    <source>
        <strain evidence="2">Rf_01</strain>
        <tissue evidence="2">Aerial parts of the thallus</tissue>
    </source>
</reference>
<feature type="region of interest" description="Disordered" evidence="1">
    <location>
        <begin position="43"/>
        <end position="104"/>
    </location>
</feature>
<dbReference type="EMBL" id="JBHFFA010000006">
    <property type="protein sequence ID" value="KAL2622602.1"/>
    <property type="molecule type" value="Genomic_DNA"/>
</dbReference>